<protein>
    <submittedName>
        <fullName evidence="5">TlyA family RNA methyltransferase</fullName>
    </submittedName>
</protein>
<dbReference type="PANTHER" id="PTHR32319:SF0">
    <property type="entry name" value="BACTERIAL HEMOLYSIN-LIKE PROTEIN"/>
    <property type="match status" value="1"/>
</dbReference>
<keyword evidence="1 3" id="KW-0694">RNA-binding</keyword>
<proteinExistence type="inferred from homology"/>
<dbReference type="InterPro" id="IPR004538">
    <property type="entry name" value="Hemolysin_A/TlyA"/>
</dbReference>
<name>A0ABS5HI19_9BACT</name>
<dbReference type="InterPro" id="IPR002877">
    <property type="entry name" value="RNA_MeTrfase_FtsJ_dom"/>
</dbReference>
<dbReference type="InterPro" id="IPR036986">
    <property type="entry name" value="S4_RNA-bd_sf"/>
</dbReference>
<dbReference type="InterPro" id="IPR002942">
    <property type="entry name" value="S4_RNA-bd"/>
</dbReference>
<evidence type="ECO:0000259" key="4">
    <source>
        <dbReference type="SMART" id="SM00363"/>
    </source>
</evidence>
<evidence type="ECO:0000256" key="2">
    <source>
        <dbReference type="ARBA" id="ARBA00029460"/>
    </source>
</evidence>
<sequence length="235" mass="26271">MRFDNFVAQRLNISRNKASELIKSSKVMLNSQICNKPSFECESGEIALLDEVFVGRGALKLRAFLDAFNFDLKDKTVLDIGSSTGGFIQILLRQGVKSVVGVDVGEHQLDDSLRADERVKIYENTDIRAFENEFKFELITCDVSFISVVEILNAIDTNADKNATIIILFKPQFEVGKDAKRSKKGVVTDKNAIAAAIRRFEIAVSSLKWIRIAQAECEIKGKEGNAEFFYAFNKG</sequence>
<dbReference type="InterPro" id="IPR047048">
    <property type="entry name" value="TlyA"/>
</dbReference>
<keyword evidence="5" id="KW-0489">Methyltransferase</keyword>
<dbReference type="Pfam" id="PF01728">
    <property type="entry name" value="FtsJ"/>
    <property type="match status" value="1"/>
</dbReference>
<evidence type="ECO:0000313" key="5">
    <source>
        <dbReference type="EMBL" id="MBR8463929.1"/>
    </source>
</evidence>
<evidence type="ECO:0000313" key="6">
    <source>
        <dbReference type="Proteomes" id="UP000682951"/>
    </source>
</evidence>
<dbReference type="CDD" id="cd00165">
    <property type="entry name" value="S4"/>
    <property type="match status" value="1"/>
</dbReference>
<dbReference type="EMBL" id="JAGSSW010000004">
    <property type="protein sequence ID" value="MBR8463929.1"/>
    <property type="molecule type" value="Genomic_DNA"/>
</dbReference>
<reference evidence="5 6" key="1">
    <citation type="submission" date="2021-04" db="EMBL/GenBank/DDBJ databases">
        <title>Molecular and phenotypic characterization and identification of bacterial isolates recovered from the Anatolian ground squirrels (Spermophilus xanthoprymnus) and which have the potential to form a new species in the Campylobacter genus.</title>
        <authorList>
            <person name="Aydin F."/>
            <person name="Abay S."/>
            <person name="Kayman T."/>
            <person name="Karakaya E."/>
            <person name="Mustak H.K."/>
            <person name="Mustak I.B."/>
            <person name="Bilgin N."/>
            <person name="Duzler A."/>
            <person name="Sahin O."/>
            <person name="Guran O."/>
            <person name="Saticioglu I.B."/>
        </authorList>
    </citation>
    <scope>NUCLEOTIDE SEQUENCE [LARGE SCALE GENOMIC DNA]</scope>
    <source>
        <strain evidence="6">faydin-G24</strain>
    </source>
</reference>
<dbReference type="SUPFAM" id="SSF53335">
    <property type="entry name" value="S-adenosyl-L-methionine-dependent methyltransferases"/>
    <property type="match status" value="1"/>
</dbReference>
<keyword evidence="6" id="KW-1185">Reference proteome</keyword>
<feature type="domain" description="RNA-binding S4" evidence="4">
    <location>
        <begin position="1"/>
        <end position="60"/>
    </location>
</feature>
<accession>A0ABS5HI19</accession>
<dbReference type="SMART" id="SM00363">
    <property type="entry name" value="S4"/>
    <property type="match status" value="1"/>
</dbReference>
<evidence type="ECO:0000256" key="3">
    <source>
        <dbReference type="PROSITE-ProRule" id="PRU00182"/>
    </source>
</evidence>
<dbReference type="GO" id="GO:0008168">
    <property type="term" value="F:methyltransferase activity"/>
    <property type="evidence" value="ECO:0007669"/>
    <property type="project" value="UniProtKB-KW"/>
</dbReference>
<dbReference type="InterPro" id="IPR029063">
    <property type="entry name" value="SAM-dependent_MTases_sf"/>
</dbReference>
<dbReference type="PANTHER" id="PTHR32319">
    <property type="entry name" value="BACTERIAL HEMOLYSIN-LIKE PROTEIN"/>
    <property type="match status" value="1"/>
</dbReference>
<dbReference type="NCBIfam" id="TIGR00478">
    <property type="entry name" value="tly"/>
    <property type="match status" value="1"/>
</dbReference>
<dbReference type="PROSITE" id="PS50889">
    <property type="entry name" value="S4"/>
    <property type="match status" value="1"/>
</dbReference>
<gene>
    <name evidence="5" type="ORF">KDD93_04985</name>
</gene>
<dbReference type="CDD" id="cd02440">
    <property type="entry name" value="AdoMet_MTases"/>
    <property type="match status" value="1"/>
</dbReference>
<keyword evidence="5" id="KW-0808">Transferase</keyword>
<evidence type="ECO:0000256" key="1">
    <source>
        <dbReference type="ARBA" id="ARBA00022884"/>
    </source>
</evidence>
<dbReference type="Gene3D" id="3.10.290.10">
    <property type="entry name" value="RNA-binding S4 domain"/>
    <property type="match status" value="1"/>
</dbReference>
<dbReference type="Proteomes" id="UP000682951">
    <property type="component" value="Unassembled WGS sequence"/>
</dbReference>
<comment type="similarity">
    <text evidence="2">Belongs to the TlyA family.</text>
</comment>
<comment type="caution">
    <text evidence="5">The sequence shown here is derived from an EMBL/GenBank/DDBJ whole genome shotgun (WGS) entry which is preliminary data.</text>
</comment>
<dbReference type="Pfam" id="PF01479">
    <property type="entry name" value="S4"/>
    <property type="match status" value="1"/>
</dbReference>
<dbReference type="SUPFAM" id="SSF55174">
    <property type="entry name" value="Alpha-L RNA-binding motif"/>
    <property type="match status" value="1"/>
</dbReference>
<dbReference type="RefSeq" id="WP_212141949.1">
    <property type="nucleotide sequence ID" value="NZ_JAGSSW010000004.1"/>
</dbReference>
<dbReference type="GO" id="GO:0032259">
    <property type="term" value="P:methylation"/>
    <property type="evidence" value="ECO:0007669"/>
    <property type="project" value="UniProtKB-KW"/>
</dbReference>
<dbReference type="Gene3D" id="3.40.50.150">
    <property type="entry name" value="Vaccinia Virus protein VP39"/>
    <property type="match status" value="1"/>
</dbReference>
<organism evidence="5 6">
    <name type="scientific">Campylobacter anatolicus</name>
    <dbReference type="NCBI Taxonomy" id="2829105"/>
    <lineage>
        <taxon>Bacteria</taxon>
        <taxon>Pseudomonadati</taxon>
        <taxon>Campylobacterota</taxon>
        <taxon>Epsilonproteobacteria</taxon>
        <taxon>Campylobacterales</taxon>
        <taxon>Campylobacteraceae</taxon>
        <taxon>Campylobacter</taxon>
    </lineage>
</organism>